<accession>A0A4Y3PPI2</accession>
<feature type="transmembrane region" description="Helical" evidence="15">
    <location>
        <begin position="153"/>
        <end position="177"/>
    </location>
</feature>
<feature type="domain" description="P-type ATPase A" evidence="16">
    <location>
        <begin position="7"/>
        <end position="109"/>
    </location>
</feature>
<keyword evidence="14 15" id="KW-0472">Membrane</keyword>
<dbReference type="GO" id="GO:0016020">
    <property type="term" value="C:membrane"/>
    <property type="evidence" value="ECO:0007669"/>
    <property type="project" value="UniProtKB-SubCell"/>
</dbReference>
<reference evidence="17 18" key="1">
    <citation type="submission" date="2019-06" db="EMBL/GenBank/DDBJ databases">
        <title>Whole genome shotgun sequence of Brevibacillus parabrevis NBRC 12334.</title>
        <authorList>
            <person name="Hosoyama A."/>
            <person name="Uohara A."/>
            <person name="Ohji S."/>
            <person name="Ichikawa N."/>
        </authorList>
    </citation>
    <scope>NUCLEOTIDE SEQUENCE [LARGE SCALE GENOMIC DNA]</scope>
    <source>
        <strain evidence="17 18">NBRC 12334</strain>
    </source>
</reference>
<dbReference type="Gene3D" id="3.40.1110.10">
    <property type="entry name" value="Calcium-transporting ATPase, cytoplasmic domain N"/>
    <property type="match status" value="1"/>
</dbReference>
<gene>
    <name evidence="17" type="ORF">BPA01_34460</name>
</gene>
<keyword evidence="18" id="KW-1185">Reference proteome</keyword>
<dbReference type="SUPFAM" id="SSF81660">
    <property type="entry name" value="Metal cation-transporting ATPase, ATP-binding domain N"/>
    <property type="match status" value="1"/>
</dbReference>
<keyword evidence="12 15" id="KW-1133">Transmembrane helix</keyword>
<evidence type="ECO:0000256" key="5">
    <source>
        <dbReference type="ARBA" id="ARBA00022553"/>
    </source>
</evidence>
<feature type="transmembrane region" description="Helical" evidence="15">
    <location>
        <begin position="120"/>
        <end position="147"/>
    </location>
</feature>
<sequence length="425" mass="45271">MRRAKRDTEAKRLKADGGIHVVSAEELRRGDLVLVETGDFIPGDGEIVEGLASIDESAITGESAPVIKRAGSDQSSVTGGTRVTSDSILIKITTNPGDSFLDRMIALIEGAKRQKAPNEIALNTVLIVFTLIFLIVVVTLVPIAAYAGIHLNISVLVVLLVCLIPTTIGGLLSAIGIAGMDRVTRFGVIAMSGKAVEAAGDVNTIILDKTGTITYGNRLAAQFVPVAGAEEKELIEVAVLTSLFDDTPEGSSILMLAKQKHVVCDVKAYEGQVVPFTAEERMSGLNYRGVQYRKGAVRAICDYVGERQGTIPKDLKERSAQISRYVQCKREGTKSIHCVLLYDEQSCIRMSCDGTGTSQSFGEGGISSAIPAANRLPDRKNSRSRGAAEVAASRMGAGFPGRLHSTGRRDGTYCTDWRVGAANSL</sequence>
<dbReference type="STRING" id="54914.AV540_17085"/>
<dbReference type="PROSITE" id="PS00154">
    <property type="entry name" value="ATPASE_E1_E2"/>
    <property type="match status" value="1"/>
</dbReference>
<dbReference type="Gene3D" id="2.70.150.10">
    <property type="entry name" value="Calcium-transporting ATPase, cytoplasmic transduction domain A"/>
    <property type="match status" value="1"/>
</dbReference>
<evidence type="ECO:0000256" key="13">
    <source>
        <dbReference type="ARBA" id="ARBA00023065"/>
    </source>
</evidence>
<dbReference type="AlphaFoldDB" id="A0A4Y3PPI2"/>
<name>A0A4Y3PPI2_BREPA</name>
<keyword evidence="10" id="KW-0460">Magnesium</keyword>
<dbReference type="GO" id="GO:0016887">
    <property type="term" value="F:ATP hydrolysis activity"/>
    <property type="evidence" value="ECO:0007669"/>
    <property type="project" value="InterPro"/>
</dbReference>
<evidence type="ECO:0000256" key="12">
    <source>
        <dbReference type="ARBA" id="ARBA00022989"/>
    </source>
</evidence>
<evidence type="ECO:0000256" key="14">
    <source>
        <dbReference type="ARBA" id="ARBA00023136"/>
    </source>
</evidence>
<keyword evidence="5" id="KW-0597">Phosphoprotein</keyword>
<keyword evidence="6 15" id="KW-0812">Transmembrane</keyword>
<evidence type="ECO:0000259" key="16">
    <source>
        <dbReference type="Pfam" id="PF00122"/>
    </source>
</evidence>
<dbReference type="GO" id="GO:0008556">
    <property type="term" value="F:P-type potassium transmembrane transporter activity"/>
    <property type="evidence" value="ECO:0007669"/>
    <property type="project" value="InterPro"/>
</dbReference>
<dbReference type="GO" id="GO:0046872">
    <property type="term" value="F:metal ion binding"/>
    <property type="evidence" value="ECO:0007669"/>
    <property type="project" value="UniProtKB-KW"/>
</dbReference>
<dbReference type="InterPro" id="IPR018303">
    <property type="entry name" value="ATPase_P-typ_P_site"/>
</dbReference>
<dbReference type="NCBIfam" id="TIGR01494">
    <property type="entry name" value="ATPase_P-type"/>
    <property type="match status" value="1"/>
</dbReference>
<keyword evidence="3" id="KW-1003">Cell membrane</keyword>
<comment type="subcellular location">
    <subcellularLocation>
        <location evidence="1">Membrane</location>
        <topology evidence="1">Multi-pass membrane protein</topology>
    </subcellularLocation>
</comment>
<evidence type="ECO:0000256" key="7">
    <source>
        <dbReference type="ARBA" id="ARBA00022723"/>
    </source>
</evidence>
<evidence type="ECO:0000256" key="10">
    <source>
        <dbReference type="ARBA" id="ARBA00022842"/>
    </source>
</evidence>
<keyword evidence="8" id="KW-0547">Nucleotide-binding</keyword>
<dbReference type="SUPFAM" id="SSF81653">
    <property type="entry name" value="Calcium ATPase, transduction domain A"/>
    <property type="match status" value="1"/>
</dbReference>
<evidence type="ECO:0000256" key="4">
    <source>
        <dbReference type="ARBA" id="ARBA00022538"/>
    </source>
</evidence>
<comment type="caution">
    <text evidence="17">The sequence shown here is derived from an EMBL/GenBank/DDBJ whole genome shotgun (WGS) entry which is preliminary data.</text>
</comment>
<protein>
    <recommendedName>
        <fullName evidence="16">P-type ATPase A domain-containing protein</fullName>
    </recommendedName>
</protein>
<dbReference type="Pfam" id="PF00122">
    <property type="entry name" value="E1-E2_ATPase"/>
    <property type="match status" value="1"/>
</dbReference>
<evidence type="ECO:0000256" key="15">
    <source>
        <dbReference type="SAM" id="Phobius"/>
    </source>
</evidence>
<keyword evidence="11" id="KW-0630">Potassium</keyword>
<organism evidence="17 18">
    <name type="scientific">Brevibacillus parabrevis</name>
    <dbReference type="NCBI Taxonomy" id="54914"/>
    <lineage>
        <taxon>Bacteria</taxon>
        <taxon>Bacillati</taxon>
        <taxon>Bacillota</taxon>
        <taxon>Bacilli</taxon>
        <taxon>Bacillales</taxon>
        <taxon>Paenibacillaceae</taxon>
        <taxon>Brevibacillus</taxon>
    </lineage>
</organism>
<dbReference type="InterPro" id="IPR006391">
    <property type="entry name" value="P-type_ATPase_bsu_IA"/>
</dbReference>
<evidence type="ECO:0000256" key="8">
    <source>
        <dbReference type="ARBA" id="ARBA00022741"/>
    </source>
</evidence>
<keyword evidence="2" id="KW-0813">Transport</keyword>
<dbReference type="EMBL" id="BJMH01000017">
    <property type="protein sequence ID" value="GEB33866.1"/>
    <property type="molecule type" value="Genomic_DNA"/>
</dbReference>
<dbReference type="GO" id="GO:0005524">
    <property type="term" value="F:ATP binding"/>
    <property type="evidence" value="ECO:0007669"/>
    <property type="project" value="UniProtKB-KW"/>
</dbReference>
<evidence type="ECO:0000256" key="3">
    <source>
        <dbReference type="ARBA" id="ARBA00022475"/>
    </source>
</evidence>
<evidence type="ECO:0000256" key="1">
    <source>
        <dbReference type="ARBA" id="ARBA00004141"/>
    </source>
</evidence>
<evidence type="ECO:0000256" key="9">
    <source>
        <dbReference type="ARBA" id="ARBA00022840"/>
    </source>
</evidence>
<dbReference type="PANTHER" id="PTHR43743">
    <property type="entry name" value="POTASSIUM-TRANSPORTING ATPASE ATP-BINDING SUBUNIT"/>
    <property type="match status" value="1"/>
</dbReference>
<dbReference type="Proteomes" id="UP000316882">
    <property type="component" value="Unassembled WGS sequence"/>
</dbReference>
<evidence type="ECO:0000256" key="2">
    <source>
        <dbReference type="ARBA" id="ARBA00022448"/>
    </source>
</evidence>
<keyword evidence="13" id="KW-0406">Ion transport</keyword>
<dbReference type="PANTHER" id="PTHR43743:SF1">
    <property type="entry name" value="POTASSIUM-TRANSPORTING ATPASE ATP-BINDING SUBUNIT"/>
    <property type="match status" value="1"/>
</dbReference>
<evidence type="ECO:0000313" key="18">
    <source>
        <dbReference type="Proteomes" id="UP000316882"/>
    </source>
</evidence>
<keyword evidence="9" id="KW-0067">ATP-binding</keyword>
<evidence type="ECO:0000313" key="17">
    <source>
        <dbReference type="EMBL" id="GEB33866.1"/>
    </source>
</evidence>
<evidence type="ECO:0000256" key="11">
    <source>
        <dbReference type="ARBA" id="ARBA00022958"/>
    </source>
</evidence>
<evidence type="ECO:0000256" key="6">
    <source>
        <dbReference type="ARBA" id="ARBA00022692"/>
    </source>
</evidence>
<dbReference type="InterPro" id="IPR023299">
    <property type="entry name" value="ATPase_P-typ_cyto_dom_N"/>
</dbReference>
<keyword evidence="7" id="KW-0479">Metal-binding</keyword>
<dbReference type="InterPro" id="IPR008250">
    <property type="entry name" value="ATPase_P-typ_transduc_dom_A_sf"/>
</dbReference>
<dbReference type="InterPro" id="IPR059000">
    <property type="entry name" value="ATPase_P-type_domA"/>
</dbReference>
<dbReference type="InterPro" id="IPR001757">
    <property type="entry name" value="P_typ_ATPase"/>
</dbReference>
<keyword evidence="4" id="KW-0633">Potassium transport</keyword>
<proteinExistence type="predicted"/>